<proteinExistence type="predicted"/>
<name>A0ABU8IU29_9BURK</name>
<sequence length="84" mass="9346">MSRAPPAYDARSTTNCRYGAKRVSPCSAEKTWDQMIGKKAHFVRRLRGVFGKNCMNGRGRQTVSVVAQQRLPGSRHRVVLVEGA</sequence>
<evidence type="ECO:0000313" key="1">
    <source>
        <dbReference type="EMBL" id="MEI5999006.1"/>
    </source>
</evidence>
<protein>
    <submittedName>
        <fullName evidence="1">Uncharacterized protein</fullName>
    </submittedName>
</protein>
<dbReference type="EMBL" id="JACFYJ010000027">
    <property type="protein sequence ID" value="MEI5999006.1"/>
    <property type="molecule type" value="Genomic_DNA"/>
</dbReference>
<dbReference type="RefSeq" id="WP_336599117.1">
    <property type="nucleotide sequence ID" value="NZ_JACFYJ010000027.1"/>
</dbReference>
<reference evidence="1 2" key="1">
    <citation type="journal article" date="2022" name="Arch. Microbiol.">
        <title>Paraburkholderia bengalensis sp. nov. isolated from roots of Oryza sativa, IR64.</title>
        <authorList>
            <person name="Nag P."/>
            <person name="Mondal N."/>
            <person name="Sarkar J."/>
            <person name="Das S."/>
        </authorList>
    </citation>
    <scope>NUCLEOTIDE SEQUENCE [LARGE SCALE GENOMIC DNA]</scope>
    <source>
        <strain evidence="1 2">IR64_4_BI</strain>
    </source>
</reference>
<organism evidence="1 2">
    <name type="scientific">Paraburkholderia bengalensis</name>
    <dbReference type="NCBI Taxonomy" id="2747562"/>
    <lineage>
        <taxon>Bacteria</taxon>
        <taxon>Pseudomonadati</taxon>
        <taxon>Pseudomonadota</taxon>
        <taxon>Betaproteobacteria</taxon>
        <taxon>Burkholderiales</taxon>
        <taxon>Burkholderiaceae</taxon>
        <taxon>Paraburkholderia</taxon>
    </lineage>
</organism>
<keyword evidence="2" id="KW-1185">Reference proteome</keyword>
<accession>A0ABU8IU29</accession>
<gene>
    <name evidence="1" type="ORF">H3V53_17865</name>
</gene>
<comment type="caution">
    <text evidence="1">The sequence shown here is derived from an EMBL/GenBank/DDBJ whole genome shotgun (WGS) entry which is preliminary data.</text>
</comment>
<dbReference type="Proteomes" id="UP001386437">
    <property type="component" value="Unassembled WGS sequence"/>
</dbReference>
<evidence type="ECO:0000313" key="2">
    <source>
        <dbReference type="Proteomes" id="UP001386437"/>
    </source>
</evidence>